<dbReference type="InterPro" id="IPR036291">
    <property type="entry name" value="NAD(P)-bd_dom_sf"/>
</dbReference>
<evidence type="ECO:0000313" key="4">
    <source>
        <dbReference type="Proteomes" id="UP000236569"/>
    </source>
</evidence>
<dbReference type="PANTHER" id="PTHR43669">
    <property type="entry name" value="5-KETO-D-GLUCONATE 5-REDUCTASE"/>
    <property type="match status" value="1"/>
</dbReference>
<dbReference type="Pfam" id="PF00106">
    <property type="entry name" value="adh_short"/>
    <property type="match status" value="1"/>
</dbReference>
<reference evidence="4" key="1">
    <citation type="submission" date="2018-01" db="EMBL/GenBank/DDBJ databases">
        <title>Draft Genome Sequence of the Radioresistant Bacterium Deinococcus aerius TR0125, Isolated from the Higher Atmosphere above Japan.</title>
        <authorList>
            <person name="Satoh K."/>
            <person name="Arai H."/>
            <person name="Sanzen T."/>
            <person name="Kawaguchi Y."/>
            <person name="Hayashi H."/>
            <person name="Yokobori S."/>
            <person name="Yamagishi A."/>
            <person name="Oono Y."/>
            <person name="Narumi I."/>
        </authorList>
    </citation>
    <scope>NUCLEOTIDE SEQUENCE [LARGE SCALE GENOMIC DNA]</scope>
    <source>
        <strain evidence="4">TR0125</strain>
    </source>
</reference>
<dbReference type="PANTHER" id="PTHR43669:SF14">
    <property type="entry name" value="OXIDOREDUCTASE"/>
    <property type="match status" value="1"/>
</dbReference>
<protein>
    <submittedName>
        <fullName evidence="3">3-oxoacyl-(Acyl-carrier-protein) reductase</fullName>
    </submittedName>
</protein>
<evidence type="ECO:0000256" key="1">
    <source>
        <dbReference type="ARBA" id="ARBA00006484"/>
    </source>
</evidence>
<dbReference type="Gene3D" id="3.40.50.720">
    <property type="entry name" value="NAD(P)-binding Rossmann-like Domain"/>
    <property type="match status" value="1"/>
</dbReference>
<evidence type="ECO:0000313" key="3">
    <source>
        <dbReference type="EMBL" id="GBF04629.1"/>
    </source>
</evidence>
<dbReference type="InterPro" id="IPR002347">
    <property type="entry name" value="SDR_fam"/>
</dbReference>
<dbReference type="GO" id="GO:0016491">
    <property type="term" value="F:oxidoreductase activity"/>
    <property type="evidence" value="ECO:0007669"/>
    <property type="project" value="UniProtKB-KW"/>
</dbReference>
<gene>
    <name evidence="3" type="ORF">DAERI_020226</name>
</gene>
<dbReference type="Proteomes" id="UP000236569">
    <property type="component" value="Unassembled WGS sequence"/>
</dbReference>
<name>A0A2I9CSJ7_9DEIO</name>
<dbReference type="AlphaFoldDB" id="A0A2I9CSJ7"/>
<evidence type="ECO:0000256" key="2">
    <source>
        <dbReference type="ARBA" id="ARBA00023002"/>
    </source>
</evidence>
<sequence length="97" mass="9831">MSDVAQPVVRVPARFTGKTVIVTGAASGIGLATARRFGSEGARVVLADLDFDRAGQAAEAVKTDGAPDAWPVRCDVSDEGQVRACVAGTLGASAGWT</sequence>
<comment type="caution">
    <text evidence="3">The sequence shown here is derived from an EMBL/GenBank/DDBJ whole genome shotgun (WGS) entry which is preliminary data.</text>
</comment>
<dbReference type="SUPFAM" id="SSF51735">
    <property type="entry name" value="NAD(P)-binding Rossmann-fold domains"/>
    <property type="match status" value="1"/>
</dbReference>
<comment type="similarity">
    <text evidence="1">Belongs to the short-chain dehydrogenases/reductases (SDR) family.</text>
</comment>
<keyword evidence="4" id="KW-1185">Reference proteome</keyword>
<dbReference type="EMBL" id="BFAG01000002">
    <property type="protein sequence ID" value="GBF04629.1"/>
    <property type="molecule type" value="Genomic_DNA"/>
</dbReference>
<dbReference type="RefSeq" id="WP_201262715.1">
    <property type="nucleotide sequence ID" value="NZ_BFAG01000002.1"/>
</dbReference>
<keyword evidence="2" id="KW-0560">Oxidoreductase</keyword>
<accession>A0A2I9CSJ7</accession>
<proteinExistence type="inferred from homology"/>
<organism evidence="3 4">
    <name type="scientific">Deinococcus aerius</name>
    <dbReference type="NCBI Taxonomy" id="200253"/>
    <lineage>
        <taxon>Bacteria</taxon>
        <taxon>Thermotogati</taxon>
        <taxon>Deinococcota</taxon>
        <taxon>Deinococci</taxon>
        <taxon>Deinococcales</taxon>
        <taxon>Deinococcaceae</taxon>
        <taxon>Deinococcus</taxon>
    </lineage>
</organism>